<organism evidence="1 2">
    <name type="scientific">Hymenobacter nitidus</name>
    <dbReference type="NCBI Taxonomy" id="2880929"/>
    <lineage>
        <taxon>Bacteria</taxon>
        <taxon>Pseudomonadati</taxon>
        <taxon>Bacteroidota</taxon>
        <taxon>Cytophagia</taxon>
        <taxon>Cytophagales</taxon>
        <taxon>Hymenobacteraceae</taxon>
        <taxon>Hymenobacter</taxon>
    </lineage>
</organism>
<evidence type="ECO:0000313" key="1">
    <source>
        <dbReference type="EMBL" id="MCB2379300.1"/>
    </source>
</evidence>
<name>A0ABS8AFT1_9BACT</name>
<keyword evidence="2" id="KW-1185">Reference proteome</keyword>
<dbReference type="EMBL" id="JAJADQ010000009">
    <property type="protein sequence ID" value="MCB2379300.1"/>
    <property type="molecule type" value="Genomic_DNA"/>
</dbReference>
<sequence>MYYLAGHYLVIPKRERGVVNSHAFVNRTWSVSTYISHVYPSIWGFKWDYSKRDVPKSFTPTPTELASLHTWIEAEFEQGNYGWPGFFLSQEKACEFKNRFLTTLPEVKLLGIFLHEEHHAAALAQLQPNDGTEWTDLRVLLGQRVPEPSTGEEIGFDLLGLLDFGGYEPFSYYILEAEYQHTFGIKLNAYGLFTTAADCQRVAAHTDAIAGEPAVWLPFKVKRFACHS</sequence>
<gene>
    <name evidence="1" type="ORF">LGH70_17010</name>
</gene>
<dbReference type="RefSeq" id="WP_226188017.1">
    <property type="nucleotide sequence ID" value="NZ_JAJADQ010000009.1"/>
</dbReference>
<comment type="caution">
    <text evidence="1">The sequence shown here is derived from an EMBL/GenBank/DDBJ whole genome shotgun (WGS) entry which is preliminary data.</text>
</comment>
<dbReference type="Proteomes" id="UP001165297">
    <property type="component" value="Unassembled WGS sequence"/>
</dbReference>
<reference evidence="1" key="1">
    <citation type="submission" date="2021-10" db="EMBL/GenBank/DDBJ databases">
        <authorList>
            <person name="Dean J.D."/>
            <person name="Kim M.K."/>
            <person name="Newey C.N."/>
            <person name="Stoker T.S."/>
            <person name="Thompson D.W."/>
            <person name="Grose J.H."/>
        </authorList>
    </citation>
    <scope>NUCLEOTIDE SEQUENCE</scope>
    <source>
        <strain evidence="1">BT635</strain>
    </source>
</reference>
<proteinExistence type="predicted"/>
<evidence type="ECO:0000313" key="2">
    <source>
        <dbReference type="Proteomes" id="UP001165297"/>
    </source>
</evidence>
<protein>
    <submittedName>
        <fullName evidence="1">Uncharacterized protein</fullName>
    </submittedName>
</protein>
<accession>A0ABS8AFT1</accession>